<dbReference type="InterPro" id="IPR003968">
    <property type="entry name" value="K_chnl_volt-dep_Kv"/>
</dbReference>
<dbReference type="AlphaFoldDB" id="A0AAJ7T3P9"/>
<feature type="transmembrane region" description="Helical" evidence="15">
    <location>
        <begin position="442"/>
        <end position="463"/>
    </location>
</feature>
<keyword evidence="5 15" id="KW-0812">Transmembrane</keyword>
<keyword evidence="7" id="KW-0851">Voltage-gated channel</keyword>
<protein>
    <submittedName>
        <fullName evidence="18">Potassium voltage-gated channel subfamily S member 2-like isoform X1</fullName>
    </submittedName>
</protein>
<dbReference type="SUPFAM" id="SSF81324">
    <property type="entry name" value="Voltage-gated potassium channels"/>
    <property type="match status" value="1"/>
</dbReference>
<feature type="region of interest" description="Disordered" evidence="14">
    <location>
        <begin position="544"/>
        <end position="564"/>
    </location>
</feature>
<name>A0AAJ7T3P9_PETMA</name>
<dbReference type="GO" id="GO:1901379">
    <property type="term" value="P:regulation of potassium ion transmembrane transport"/>
    <property type="evidence" value="ECO:0007669"/>
    <property type="project" value="UniProtKB-ARBA"/>
</dbReference>
<keyword evidence="6" id="KW-0631">Potassium channel</keyword>
<reference evidence="18" key="1">
    <citation type="submission" date="2025-08" db="UniProtKB">
        <authorList>
            <consortium name="RefSeq"/>
        </authorList>
    </citation>
    <scope>IDENTIFICATION</scope>
    <source>
        <tissue evidence="18">Sperm</tissue>
    </source>
</reference>
<dbReference type="InterPro" id="IPR000210">
    <property type="entry name" value="BTB/POZ_dom"/>
</dbReference>
<dbReference type="PANTHER" id="PTHR11537">
    <property type="entry name" value="VOLTAGE-GATED POTASSIUM CHANNEL"/>
    <property type="match status" value="1"/>
</dbReference>
<dbReference type="PRINTS" id="PR00169">
    <property type="entry name" value="KCHANNEL"/>
</dbReference>
<keyword evidence="4" id="KW-0633">Potassium transport</keyword>
<dbReference type="GO" id="GO:0051260">
    <property type="term" value="P:protein homooligomerization"/>
    <property type="evidence" value="ECO:0007669"/>
    <property type="project" value="InterPro"/>
</dbReference>
<dbReference type="SMART" id="SM00225">
    <property type="entry name" value="BTB"/>
    <property type="match status" value="1"/>
</dbReference>
<dbReference type="InterPro" id="IPR028325">
    <property type="entry name" value="VG_K_chnl"/>
</dbReference>
<dbReference type="RefSeq" id="XP_032810687.1">
    <property type="nucleotide sequence ID" value="XM_032954796.1"/>
</dbReference>
<accession>A0AAJ7T3P9</accession>
<dbReference type="Gene3D" id="3.30.710.10">
    <property type="entry name" value="Potassium Channel Kv1.1, Chain A"/>
    <property type="match status" value="1"/>
</dbReference>
<evidence type="ECO:0000256" key="4">
    <source>
        <dbReference type="ARBA" id="ARBA00022538"/>
    </source>
</evidence>
<evidence type="ECO:0000313" key="17">
    <source>
        <dbReference type="Proteomes" id="UP001318040"/>
    </source>
</evidence>
<dbReference type="Gene3D" id="1.10.287.70">
    <property type="match status" value="1"/>
</dbReference>
<comment type="function">
    <text evidence="13">Potassium channel regulatory subunit that modulate the delayed rectifier voltage-gated potassium channel activity of KCNB1 and KCNB2 by altering their kinetics, expression levels, and shifting the half-inactivation potential to more polarized values. While it does not form functional channels on its own, it can form functional heterotetrameric channels with KCNB1 and KCNB2. Each regulatory subunit has unique regulatory properties that can lead to extensive inhibition, significant changes in kinetics, and/or substantial shifts in the voltage dependencies of the inactivation process.</text>
</comment>
<comment type="subcellular location">
    <subcellularLocation>
        <location evidence="1">Cell membrane</location>
        <topology evidence="1">Multi-pass membrane protein</topology>
    </subcellularLocation>
</comment>
<evidence type="ECO:0000256" key="7">
    <source>
        <dbReference type="ARBA" id="ARBA00022882"/>
    </source>
</evidence>
<dbReference type="InterPro" id="IPR003971">
    <property type="entry name" value="K_chnl_volt-dep_Kv5/Kv9"/>
</dbReference>
<dbReference type="GO" id="GO:0015459">
    <property type="term" value="F:potassium channel regulator activity"/>
    <property type="evidence" value="ECO:0007669"/>
    <property type="project" value="UniProtKB-ARBA"/>
</dbReference>
<evidence type="ECO:0000256" key="8">
    <source>
        <dbReference type="ARBA" id="ARBA00022958"/>
    </source>
</evidence>
<dbReference type="FunFam" id="1.20.120.350:FF:000029">
    <property type="entry name" value="Potassium voltage-gated channel subfamily S member 2"/>
    <property type="match status" value="1"/>
</dbReference>
<evidence type="ECO:0000256" key="2">
    <source>
        <dbReference type="ARBA" id="ARBA00022448"/>
    </source>
</evidence>
<keyword evidence="2" id="KW-0813">Transport</keyword>
<evidence type="ECO:0000256" key="11">
    <source>
        <dbReference type="ARBA" id="ARBA00023136"/>
    </source>
</evidence>
<keyword evidence="10" id="KW-0406">Ion transport</keyword>
<evidence type="ECO:0000256" key="12">
    <source>
        <dbReference type="ARBA" id="ARBA00023303"/>
    </source>
</evidence>
<evidence type="ECO:0000256" key="6">
    <source>
        <dbReference type="ARBA" id="ARBA00022826"/>
    </source>
</evidence>
<feature type="transmembrane region" description="Helical" evidence="15">
    <location>
        <begin position="381"/>
        <end position="402"/>
    </location>
</feature>
<evidence type="ECO:0000256" key="3">
    <source>
        <dbReference type="ARBA" id="ARBA00022475"/>
    </source>
</evidence>
<dbReference type="Pfam" id="PF02214">
    <property type="entry name" value="BTB_2"/>
    <property type="match status" value="1"/>
</dbReference>
<keyword evidence="12" id="KW-0407">Ion channel</keyword>
<evidence type="ECO:0000256" key="15">
    <source>
        <dbReference type="SAM" id="Phobius"/>
    </source>
</evidence>
<dbReference type="PRINTS" id="PR01494">
    <property type="entry name" value="KV9CHANNEL"/>
</dbReference>
<dbReference type="SUPFAM" id="SSF54695">
    <property type="entry name" value="POZ domain"/>
    <property type="match status" value="1"/>
</dbReference>
<feature type="region of interest" description="Disordered" evidence="14">
    <location>
        <begin position="26"/>
        <end position="45"/>
    </location>
</feature>
<evidence type="ECO:0000256" key="1">
    <source>
        <dbReference type="ARBA" id="ARBA00004651"/>
    </source>
</evidence>
<dbReference type="InterPro" id="IPR027359">
    <property type="entry name" value="Volt_channel_dom_sf"/>
</dbReference>
<evidence type="ECO:0000256" key="5">
    <source>
        <dbReference type="ARBA" id="ARBA00022692"/>
    </source>
</evidence>
<proteinExistence type="predicted"/>
<dbReference type="PANTHER" id="PTHR11537:SF254">
    <property type="entry name" value="POTASSIUM VOLTAGE-GATED CHANNEL PROTEIN SHAB"/>
    <property type="match status" value="1"/>
</dbReference>
<evidence type="ECO:0000256" key="9">
    <source>
        <dbReference type="ARBA" id="ARBA00022989"/>
    </source>
</evidence>
<dbReference type="GO" id="GO:0008076">
    <property type="term" value="C:voltage-gated potassium channel complex"/>
    <property type="evidence" value="ECO:0007669"/>
    <property type="project" value="InterPro"/>
</dbReference>
<feature type="transmembrane region" description="Helical" evidence="15">
    <location>
        <begin position="240"/>
        <end position="258"/>
    </location>
</feature>
<feature type="domain" description="BTB" evidence="16">
    <location>
        <begin position="67"/>
        <end position="178"/>
    </location>
</feature>
<gene>
    <name evidence="18" type="primary">LOC116942640</name>
</gene>
<keyword evidence="8" id="KW-0630">Potassium</keyword>
<dbReference type="Pfam" id="PF00520">
    <property type="entry name" value="Ion_trans"/>
    <property type="match status" value="1"/>
</dbReference>
<dbReference type="Proteomes" id="UP001318040">
    <property type="component" value="Chromosome 15"/>
</dbReference>
<dbReference type="InterPro" id="IPR003131">
    <property type="entry name" value="T1-type_BTB"/>
</dbReference>
<dbReference type="GO" id="GO:0001508">
    <property type="term" value="P:action potential"/>
    <property type="evidence" value="ECO:0007669"/>
    <property type="project" value="TreeGrafter"/>
</dbReference>
<keyword evidence="9 15" id="KW-1133">Transmembrane helix</keyword>
<evidence type="ECO:0000259" key="16">
    <source>
        <dbReference type="SMART" id="SM00225"/>
    </source>
</evidence>
<sequence>MLYLVPFSSTAALRQCKSAQTRNVGAAVMPPGQSSASPPELGELGELGDQEDEELLHATEGGPQEGLVIHVNVGGLKRTLRHAVLLRFPQTRLALLASRRRHSWEAVLEMCDDYDAARDEFYFDRSPGVFSYVLNFYRTGKLHVMAEVCAHSFSQEIAYWGIHEFFIDSCCSYRYHERMEDYAGRDSEEKSEESSEASSFEDMCLLQADAKRFEHQRCGQHRKRLWLLLENPGFSLSSKVFAATSLATVVISIITMCINSTPEFQLFDANGKELEDPSLMAVECFCIAWFTSEFLVRFLVTPNVRSFSQNPLNIIDLVSILPFYITLVVDSVLESGGELHNLGQVVQVLRLARIFRILKLARHSTGLRSLGTTLKHSYEEVGLLLLFLSVGISIFSVLTYAVEKDDEGSELRDIPTCWWWATISMTTVGYGDTVPVTVPGKLMATACIMCGIIVVALPITIIFNKFTKYYRIQKAMEMGVGACDGSEDDGDVDAEELHSRNLRDFYAAKVRSLVRLLPADTPVGGCNGSVAKDDCGAAAAAAATSAAAPPPRQQHGAVTRPTAP</sequence>
<dbReference type="KEGG" id="pmrn:116942640"/>
<dbReference type="InterPro" id="IPR011333">
    <property type="entry name" value="SKP1/BTB/POZ_sf"/>
</dbReference>
<evidence type="ECO:0000256" key="14">
    <source>
        <dbReference type="SAM" id="MobiDB-lite"/>
    </source>
</evidence>
<dbReference type="InterPro" id="IPR005821">
    <property type="entry name" value="Ion_trans_dom"/>
</dbReference>
<keyword evidence="17" id="KW-1185">Reference proteome</keyword>
<evidence type="ECO:0000256" key="10">
    <source>
        <dbReference type="ARBA" id="ARBA00023065"/>
    </source>
</evidence>
<dbReference type="FunFam" id="1.10.287.70:FF:000005">
    <property type="entry name" value="potassium voltage-gated channel subfamily G member 1"/>
    <property type="match status" value="1"/>
</dbReference>
<dbReference type="GO" id="GO:0005251">
    <property type="term" value="F:delayed rectifier potassium channel activity"/>
    <property type="evidence" value="ECO:0007669"/>
    <property type="project" value="TreeGrafter"/>
</dbReference>
<dbReference type="PRINTS" id="PR01491">
    <property type="entry name" value="KVCHANNEL"/>
</dbReference>
<evidence type="ECO:0000256" key="13">
    <source>
        <dbReference type="ARBA" id="ARBA00049573"/>
    </source>
</evidence>
<evidence type="ECO:0000313" key="18">
    <source>
        <dbReference type="RefSeq" id="XP_032810687.1"/>
    </source>
</evidence>
<keyword evidence="3" id="KW-1003">Cell membrane</keyword>
<keyword evidence="11 15" id="KW-0472">Membrane</keyword>
<organism evidence="17 18">
    <name type="scientific">Petromyzon marinus</name>
    <name type="common">Sea lamprey</name>
    <dbReference type="NCBI Taxonomy" id="7757"/>
    <lineage>
        <taxon>Eukaryota</taxon>
        <taxon>Metazoa</taxon>
        <taxon>Chordata</taxon>
        <taxon>Craniata</taxon>
        <taxon>Vertebrata</taxon>
        <taxon>Cyclostomata</taxon>
        <taxon>Hyperoartia</taxon>
        <taxon>Petromyzontiformes</taxon>
        <taxon>Petromyzontidae</taxon>
        <taxon>Petromyzon</taxon>
    </lineage>
</organism>
<dbReference type="Gene3D" id="1.20.120.350">
    <property type="entry name" value="Voltage-gated potassium channels. Chain C"/>
    <property type="match status" value="1"/>
</dbReference>